<evidence type="ECO:0000313" key="2">
    <source>
        <dbReference type="Proteomes" id="UP000487117"/>
    </source>
</evidence>
<dbReference type="SUPFAM" id="SSF69279">
    <property type="entry name" value="Phage tail proteins"/>
    <property type="match status" value="1"/>
</dbReference>
<dbReference type="AlphaFoldDB" id="A0A7V8FK86"/>
<evidence type="ECO:0008006" key="3">
    <source>
        <dbReference type="Google" id="ProtNLM"/>
    </source>
</evidence>
<organism evidence="1 2">
    <name type="scientific">Stenotrophomonas maltophilia</name>
    <name type="common">Pseudomonas maltophilia</name>
    <name type="synonym">Xanthomonas maltophilia</name>
    <dbReference type="NCBI Taxonomy" id="40324"/>
    <lineage>
        <taxon>Bacteria</taxon>
        <taxon>Pseudomonadati</taxon>
        <taxon>Pseudomonadota</taxon>
        <taxon>Gammaproteobacteria</taxon>
        <taxon>Lysobacterales</taxon>
        <taxon>Lysobacteraceae</taxon>
        <taxon>Stenotrophomonas</taxon>
        <taxon>Stenotrophomonas maltophilia group</taxon>
    </lineage>
</organism>
<proteinExistence type="predicted"/>
<gene>
    <name evidence="1" type="ORF">GAK31_00928</name>
</gene>
<name>A0A7V8FK86_STEMA</name>
<accession>A0A7V8FK86</accession>
<dbReference type="Proteomes" id="UP000487117">
    <property type="component" value="Unassembled WGS sequence"/>
</dbReference>
<sequence>MGLNIRPDYKITANDKDITAIIADRLKSLRLTDEAGVTSDMLEITLADHDPDKPIALPPTGAELELFIGYDGDVRRKGLFVCDEIEMSGYPCEMVIRARAAPYDGTKAGKKDLQAQKTRSWKAKTTIGDMVKTMAGEHGMEASVSADLAAIALPHTDQVHESDMNLLARLAKRYDAIAKPAGGKLLFVKRGESKTASGAAMPEFTLTPQDVSQWRVSLATRDSAGTVVARYRDIGAAKTKQIAVGEGDPVRQLRMAYKDQASALAAAKSEQRKRARSERSVSVQIPGNPDIVAESMMTIEGFRDGVDGQWLVNRVEHEIGPQGFVSRVEGEQPNKDKGVAKADGKVKVWDAG</sequence>
<protein>
    <recommendedName>
        <fullName evidence="3">Phage tail protein</fullName>
    </recommendedName>
</protein>
<dbReference type="Pfam" id="PF05954">
    <property type="entry name" value="Phage_GPD"/>
    <property type="match status" value="1"/>
</dbReference>
<reference evidence="2" key="1">
    <citation type="journal article" date="2020" name="MBio">
        <title>Horizontal gene transfer to a defensive symbiont with a reduced genome amongst a multipartite beetle microbiome.</title>
        <authorList>
            <person name="Waterworth S.C."/>
            <person name="Florez L.V."/>
            <person name="Rees E.R."/>
            <person name="Hertweck C."/>
            <person name="Kaltenpoth M."/>
            <person name="Kwan J.C."/>
        </authorList>
    </citation>
    <scope>NUCLEOTIDE SEQUENCE [LARGE SCALE GENOMIC DNA]</scope>
</reference>
<dbReference type="EMBL" id="WNDS01000001">
    <property type="protein sequence ID" value="KAF1017660.1"/>
    <property type="molecule type" value="Genomic_DNA"/>
</dbReference>
<comment type="caution">
    <text evidence="1">The sequence shown here is derived from an EMBL/GenBank/DDBJ whole genome shotgun (WGS) entry which is preliminary data.</text>
</comment>
<evidence type="ECO:0000313" key="1">
    <source>
        <dbReference type="EMBL" id="KAF1017660.1"/>
    </source>
</evidence>